<keyword evidence="3" id="KW-1185">Reference proteome</keyword>
<dbReference type="InterPro" id="IPR005135">
    <property type="entry name" value="Endo/exonuclease/phosphatase"/>
</dbReference>
<protein>
    <recommendedName>
        <fullName evidence="1">Endonuclease/exonuclease/phosphatase domain-containing protein</fullName>
    </recommendedName>
</protein>
<evidence type="ECO:0000313" key="2">
    <source>
        <dbReference type="EMBL" id="KAB2093831.1"/>
    </source>
</evidence>
<dbReference type="Gene3D" id="3.60.10.10">
    <property type="entry name" value="Endonuclease/exonuclease/phosphatase"/>
    <property type="match status" value="1"/>
</dbReference>
<dbReference type="Pfam" id="PF03372">
    <property type="entry name" value="Exo_endo_phos"/>
    <property type="match status" value="1"/>
</dbReference>
<proteinExistence type="predicted"/>
<sequence>MKIFCWNCRGVGNPATVRELKQLLVANGPNIVFLCETKIHSNGLSRIQSVCRMESCMAINSEGKSGGLALMWKEGVKVNVQNFSNHHIDSLVTLDENEVIRFTGFNGQANLNVRNQLWDMLRRVKRTVNEGWIVRGDFNCNTLYSYPKLGGCRKPRKAMDEFRDILDELALVDIKTSNEWFTWYNKREGANPVKERLDRFLISEDMIKNFPFITTKVVCQSKSDHEVIFLNMLGCKPEEKGSDYRSCFRYDACWAKEQKARDIISRIWDDKNSDILNKMNNTHEDLARGSINDTKE</sequence>
<dbReference type="GO" id="GO:0003824">
    <property type="term" value="F:catalytic activity"/>
    <property type="evidence" value="ECO:0007669"/>
    <property type="project" value="InterPro"/>
</dbReference>
<dbReference type="OrthoDB" id="1729225at2759"/>
<dbReference type="SUPFAM" id="SSF56219">
    <property type="entry name" value="DNase I-like"/>
    <property type="match status" value="1"/>
</dbReference>
<dbReference type="AlphaFoldDB" id="A0A5J5WM17"/>
<dbReference type="InterPro" id="IPR036691">
    <property type="entry name" value="Endo/exonu/phosph_ase_sf"/>
</dbReference>
<accession>A0A5J5WM17</accession>
<dbReference type="PANTHER" id="PTHR35218">
    <property type="entry name" value="RNASE H DOMAIN-CONTAINING PROTEIN"/>
    <property type="match status" value="1"/>
</dbReference>
<dbReference type="PANTHER" id="PTHR35218:SF9">
    <property type="entry name" value="ENDONUCLEASE_EXONUCLEASE_PHOSPHATASE DOMAIN-CONTAINING PROTEIN"/>
    <property type="match status" value="1"/>
</dbReference>
<reference evidence="3" key="1">
    <citation type="journal article" date="2020" name="Nat. Genet.">
        <title>Genomic diversifications of five Gossypium allopolyploid species and their impact on cotton improvement.</title>
        <authorList>
            <person name="Chen Z.J."/>
            <person name="Sreedasyam A."/>
            <person name="Ando A."/>
            <person name="Song Q."/>
            <person name="De Santiago L.M."/>
            <person name="Hulse-Kemp A.M."/>
            <person name="Ding M."/>
            <person name="Ye W."/>
            <person name="Kirkbride R.C."/>
            <person name="Jenkins J."/>
            <person name="Plott C."/>
            <person name="Lovell J."/>
            <person name="Lin Y.M."/>
            <person name="Vaughn R."/>
            <person name="Liu B."/>
            <person name="Simpson S."/>
            <person name="Scheffler B.E."/>
            <person name="Wen L."/>
            <person name="Saski C.A."/>
            <person name="Grover C.E."/>
            <person name="Hu G."/>
            <person name="Conover J.L."/>
            <person name="Carlson J.W."/>
            <person name="Shu S."/>
            <person name="Boston L.B."/>
            <person name="Williams M."/>
            <person name="Peterson D.G."/>
            <person name="McGee K."/>
            <person name="Jones D.C."/>
            <person name="Wendel J.F."/>
            <person name="Stelly D.M."/>
            <person name="Grimwood J."/>
            <person name="Schmutz J."/>
        </authorList>
    </citation>
    <scope>NUCLEOTIDE SEQUENCE [LARGE SCALE GENOMIC DNA]</scope>
    <source>
        <strain evidence="3">cv. 3-79</strain>
    </source>
</reference>
<evidence type="ECO:0000259" key="1">
    <source>
        <dbReference type="Pfam" id="PF03372"/>
    </source>
</evidence>
<dbReference type="EMBL" id="CM018203">
    <property type="protein sequence ID" value="KAB2093831.1"/>
    <property type="molecule type" value="Genomic_DNA"/>
</dbReference>
<gene>
    <name evidence="2" type="ORF">ES319_A02G119100v1</name>
</gene>
<name>A0A5J5WM17_GOSBA</name>
<evidence type="ECO:0000313" key="3">
    <source>
        <dbReference type="Proteomes" id="UP000327439"/>
    </source>
</evidence>
<dbReference type="Proteomes" id="UP000327439">
    <property type="component" value="Chromosome A02"/>
</dbReference>
<feature type="domain" description="Endonuclease/exonuclease/phosphatase" evidence="1">
    <location>
        <begin position="6"/>
        <end position="206"/>
    </location>
</feature>
<organism evidence="2 3">
    <name type="scientific">Gossypium barbadense</name>
    <name type="common">Sea Island cotton</name>
    <name type="synonym">Hibiscus barbadensis</name>
    <dbReference type="NCBI Taxonomy" id="3634"/>
    <lineage>
        <taxon>Eukaryota</taxon>
        <taxon>Viridiplantae</taxon>
        <taxon>Streptophyta</taxon>
        <taxon>Embryophyta</taxon>
        <taxon>Tracheophyta</taxon>
        <taxon>Spermatophyta</taxon>
        <taxon>Magnoliopsida</taxon>
        <taxon>eudicotyledons</taxon>
        <taxon>Gunneridae</taxon>
        <taxon>Pentapetalae</taxon>
        <taxon>rosids</taxon>
        <taxon>malvids</taxon>
        <taxon>Malvales</taxon>
        <taxon>Malvaceae</taxon>
        <taxon>Malvoideae</taxon>
        <taxon>Gossypium</taxon>
    </lineage>
</organism>